<feature type="transmembrane region" description="Helical" evidence="12">
    <location>
        <begin position="304"/>
        <end position="324"/>
    </location>
</feature>
<evidence type="ECO:0000256" key="11">
    <source>
        <dbReference type="ARBA" id="ARBA00048044"/>
    </source>
</evidence>
<keyword evidence="14" id="KW-1185">Reference proteome</keyword>
<comment type="caution">
    <text evidence="12">Lacks conserved residue(s) required for the propagation of feature annotation.</text>
</comment>
<protein>
    <recommendedName>
        <fullName evidence="12">Heme A synthase</fullName>
        <shortName evidence="12">HAS</shortName>
        <ecNumber evidence="12">1.17.99.9</ecNumber>
    </recommendedName>
    <alternativeName>
        <fullName evidence="12">Cytochrome aa3-controlling protein</fullName>
    </alternativeName>
</protein>
<evidence type="ECO:0000256" key="9">
    <source>
        <dbReference type="ARBA" id="ARBA00023136"/>
    </source>
</evidence>
<keyword evidence="9 12" id="KW-0472">Membrane</keyword>
<dbReference type="Proteomes" id="UP000324996">
    <property type="component" value="Unassembled WGS sequence"/>
</dbReference>
<comment type="pathway">
    <text evidence="10 12">Porphyrin-containing compound metabolism; heme A biosynthesis; heme A from heme O: step 1/1.</text>
</comment>
<name>A0A5A7NA56_9PROT</name>
<evidence type="ECO:0000256" key="2">
    <source>
        <dbReference type="ARBA" id="ARBA00004141"/>
    </source>
</evidence>
<evidence type="ECO:0000256" key="7">
    <source>
        <dbReference type="ARBA" id="ARBA00023004"/>
    </source>
</evidence>
<keyword evidence="12" id="KW-1003">Cell membrane</keyword>
<evidence type="ECO:0000256" key="3">
    <source>
        <dbReference type="ARBA" id="ARBA00022692"/>
    </source>
</evidence>
<dbReference type="EC" id="1.17.99.9" evidence="12"/>
<feature type="transmembrane region" description="Helical" evidence="12">
    <location>
        <begin position="279"/>
        <end position="298"/>
    </location>
</feature>
<dbReference type="GO" id="GO:0120547">
    <property type="term" value="F:heme A synthase activity"/>
    <property type="evidence" value="ECO:0007669"/>
    <property type="project" value="UniProtKB-EC"/>
</dbReference>
<dbReference type="GO" id="GO:0006784">
    <property type="term" value="P:heme A biosynthetic process"/>
    <property type="evidence" value="ECO:0007669"/>
    <property type="project" value="UniProtKB-UniRule"/>
</dbReference>
<comment type="subcellular location">
    <subcellularLocation>
        <location evidence="12">Cell membrane</location>
        <topology evidence="12">Multi-pass membrane protein</topology>
    </subcellularLocation>
    <subcellularLocation>
        <location evidence="2">Membrane</location>
        <topology evidence="2">Multi-pass membrane protein</topology>
    </subcellularLocation>
</comment>
<dbReference type="InterPro" id="IPR003780">
    <property type="entry name" value="COX15/CtaA_fam"/>
</dbReference>
<sequence>MGRWLLWVAALVFLMVVVGGITRLTESGLSMVDWRPVTGILPPLNEQEWQAAFDQYKASPEYRINNRGMSLAQFKGIFWWEYGHRLLGRLIGLVYALPLAIFWLRGRVPGAYKGRLLFLLLLGGAQGFLGWFMVKSGLIDHPEVSHYRLTAHLTLAFVIFSALLWTALDLLSRGRPYRDGHLRTLAKWLLALVFLQIIMGGLVAGLKAGYIFNSWPLMDGRFVPAQLVDMAPFWVNLFDNSATVQFDHRMGAYALFIFGIILLVKTYRRRVPVRLKMLAGLIFAALCAQIALGIFTLLHHVPVALGAAHQGGALVVLALAVGYLHSVRKSDGP</sequence>
<dbReference type="GO" id="GO:0016653">
    <property type="term" value="F:oxidoreductase activity, acting on NAD(P)H, heme protein as acceptor"/>
    <property type="evidence" value="ECO:0007669"/>
    <property type="project" value="TreeGrafter"/>
</dbReference>
<evidence type="ECO:0000313" key="14">
    <source>
        <dbReference type="Proteomes" id="UP000324996"/>
    </source>
</evidence>
<feature type="transmembrane region" description="Helical" evidence="12">
    <location>
        <begin position="250"/>
        <end position="267"/>
    </location>
</feature>
<gene>
    <name evidence="12 13" type="primary">ctaA</name>
    <name evidence="13" type="ORF">JCM17846_22070</name>
</gene>
<keyword evidence="7 12" id="KW-0408">Iron</keyword>
<comment type="caution">
    <text evidence="13">The sequence shown here is derived from an EMBL/GenBank/DDBJ whole genome shotgun (WGS) entry which is preliminary data.</text>
</comment>
<evidence type="ECO:0000256" key="12">
    <source>
        <dbReference type="HAMAP-Rule" id="MF_01665"/>
    </source>
</evidence>
<dbReference type="PANTHER" id="PTHR23289:SF2">
    <property type="entry name" value="CYTOCHROME C OXIDASE ASSEMBLY PROTEIN COX15 HOMOLOG"/>
    <property type="match status" value="1"/>
</dbReference>
<keyword evidence="6 12" id="KW-0560">Oxidoreductase</keyword>
<dbReference type="GO" id="GO:0005886">
    <property type="term" value="C:plasma membrane"/>
    <property type="evidence" value="ECO:0007669"/>
    <property type="project" value="UniProtKB-SubCell"/>
</dbReference>
<keyword evidence="8 12" id="KW-0350">Heme biosynthesis</keyword>
<keyword evidence="3 12" id="KW-0812">Transmembrane</keyword>
<evidence type="ECO:0000256" key="1">
    <source>
        <dbReference type="ARBA" id="ARBA00001970"/>
    </source>
</evidence>
<feature type="transmembrane region" description="Helical" evidence="12">
    <location>
        <begin position="188"/>
        <end position="212"/>
    </location>
</feature>
<dbReference type="EMBL" id="BKCN01000011">
    <property type="protein sequence ID" value="GER04525.1"/>
    <property type="molecule type" value="Genomic_DNA"/>
</dbReference>
<comment type="similarity">
    <text evidence="12">Belongs to the COX15/CtaA family. Type 2 subfamily.</text>
</comment>
<dbReference type="InterPro" id="IPR023754">
    <property type="entry name" value="HemeA_Synthase_type2"/>
</dbReference>
<dbReference type="AlphaFoldDB" id="A0A5A7NA56"/>
<feature type="transmembrane region" description="Helical" evidence="12">
    <location>
        <begin position="116"/>
        <end position="134"/>
    </location>
</feature>
<comment type="cofactor">
    <cofactor evidence="1 12">
        <name>heme b</name>
        <dbReference type="ChEBI" id="CHEBI:60344"/>
    </cofactor>
</comment>
<dbReference type="PANTHER" id="PTHR23289">
    <property type="entry name" value="CYTOCHROME C OXIDASE ASSEMBLY PROTEIN COX15"/>
    <property type="match status" value="1"/>
</dbReference>
<dbReference type="HAMAP" id="MF_01665">
    <property type="entry name" value="HemeA_synth_type2"/>
    <property type="match status" value="1"/>
</dbReference>
<dbReference type="GO" id="GO:0046872">
    <property type="term" value="F:metal ion binding"/>
    <property type="evidence" value="ECO:0007669"/>
    <property type="project" value="UniProtKB-KW"/>
</dbReference>
<keyword evidence="5 12" id="KW-1133">Transmembrane helix</keyword>
<comment type="subunit">
    <text evidence="12">Interacts with CtaB.</text>
</comment>
<comment type="function">
    <text evidence="12">Catalyzes the conversion of heme O to heme A by two successive hydroxylations of the methyl group at C8. The first hydroxylation forms heme I, the second hydroxylation results in an unstable dihydroxymethyl group, which spontaneously dehydrates, resulting in the formyl group of heme A.</text>
</comment>
<evidence type="ECO:0000256" key="10">
    <source>
        <dbReference type="ARBA" id="ARBA00044501"/>
    </source>
</evidence>
<feature type="transmembrane region" description="Helical" evidence="12">
    <location>
        <begin position="86"/>
        <end position="104"/>
    </location>
</feature>
<dbReference type="Pfam" id="PF02628">
    <property type="entry name" value="COX15-CtaA"/>
    <property type="match status" value="1"/>
</dbReference>
<dbReference type="UniPathway" id="UPA00269">
    <property type="reaction ID" value="UER00713"/>
</dbReference>
<evidence type="ECO:0000313" key="13">
    <source>
        <dbReference type="EMBL" id="GER04525.1"/>
    </source>
</evidence>
<feature type="binding site" description="axial binding residue" evidence="12">
    <location>
        <position position="248"/>
    </location>
    <ligand>
        <name>heme</name>
        <dbReference type="ChEBI" id="CHEBI:30413"/>
    </ligand>
    <ligandPart>
        <name>Fe</name>
        <dbReference type="ChEBI" id="CHEBI:18248"/>
    </ligandPart>
</feature>
<comment type="catalytic activity">
    <reaction evidence="11">
        <text>Fe(II)-heme o + 2 A + H2O = Fe(II)-heme a + 2 AH2</text>
        <dbReference type="Rhea" id="RHEA:63388"/>
        <dbReference type="ChEBI" id="CHEBI:13193"/>
        <dbReference type="ChEBI" id="CHEBI:15377"/>
        <dbReference type="ChEBI" id="CHEBI:17499"/>
        <dbReference type="ChEBI" id="CHEBI:60530"/>
        <dbReference type="ChEBI" id="CHEBI:61715"/>
        <dbReference type="EC" id="1.17.99.9"/>
    </reaction>
    <physiologicalReaction direction="left-to-right" evidence="11">
        <dbReference type="Rhea" id="RHEA:63389"/>
    </physiologicalReaction>
</comment>
<feature type="transmembrane region" description="Helical" evidence="12">
    <location>
        <begin position="146"/>
        <end position="168"/>
    </location>
</feature>
<evidence type="ECO:0000256" key="4">
    <source>
        <dbReference type="ARBA" id="ARBA00022723"/>
    </source>
</evidence>
<evidence type="ECO:0000256" key="8">
    <source>
        <dbReference type="ARBA" id="ARBA00023133"/>
    </source>
</evidence>
<evidence type="ECO:0000256" key="5">
    <source>
        <dbReference type="ARBA" id="ARBA00022989"/>
    </source>
</evidence>
<organism evidence="13 14">
    <name type="scientific">Iodidimonas nitroreducens</name>
    <dbReference type="NCBI Taxonomy" id="1236968"/>
    <lineage>
        <taxon>Bacteria</taxon>
        <taxon>Pseudomonadati</taxon>
        <taxon>Pseudomonadota</taxon>
        <taxon>Alphaproteobacteria</taxon>
        <taxon>Iodidimonadales</taxon>
        <taxon>Iodidimonadaceae</taxon>
        <taxon>Iodidimonas</taxon>
    </lineage>
</organism>
<evidence type="ECO:0000256" key="6">
    <source>
        <dbReference type="ARBA" id="ARBA00023002"/>
    </source>
</evidence>
<accession>A0A5A7NA56</accession>
<reference evidence="13 14" key="1">
    <citation type="submission" date="2019-09" db="EMBL/GenBank/DDBJ databases">
        <title>NBRP : Genome information of microbial organism related human and environment.</title>
        <authorList>
            <person name="Hattori M."/>
            <person name="Oshima K."/>
            <person name="Inaba H."/>
            <person name="Suda W."/>
            <person name="Sakamoto M."/>
            <person name="Iino T."/>
            <person name="Kitahara M."/>
            <person name="Oshida Y."/>
            <person name="Iida T."/>
            <person name="Kudo T."/>
            <person name="Itoh T."/>
            <person name="Ohkuma M."/>
        </authorList>
    </citation>
    <scope>NUCLEOTIDE SEQUENCE [LARGE SCALE GENOMIC DNA]</scope>
    <source>
        <strain evidence="13 14">Q-1</strain>
    </source>
</reference>
<keyword evidence="4 12" id="KW-0479">Metal-binding</keyword>
<feature type="binding site" description="axial binding residue" evidence="12">
    <location>
        <position position="309"/>
    </location>
    <ligand>
        <name>heme</name>
        <dbReference type="ChEBI" id="CHEBI:30413"/>
    </ligand>
    <ligandPart>
        <name>Fe</name>
        <dbReference type="ChEBI" id="CHEBI:18248"/>
    </ligandPart>
</feature>
<proteinExistence type="inferred from homology"/>